<keyword evidence="2" id="KW-0472">Membrane</keyword>
<keyword evidence="2" id="KW-0812">Transmembrane</keyword>
<protein>
    <submittedName>
        <fullName evidence="3">Uncharacterized protein</fullName>
    </submittedName>
</protein>
<gene>
    <name evidence="3" type="ORF">LOAG_16537</name>
</gene>
<name>A0A1S0ULD5_LOALO</name>
<dbReference type="RefSeq" id="XP_020307311.1">
    <property type="nucleotide sequence ID" value="XM_020449191.1"/>
</dbReference>
<feature type="region of interest" description="Disordered" evidence="1">
    <location>
        <begin position="36"/>
        <end position="57"/>
    </location>
</feature>
<dbReference type="FunCoup" id="A0A1S0ULD5">
    <property type="interactions" value="57"/>
</dbReference>
<feature type="compositionally biased region" description="Basic and acidic residues" evidence="1">
    <location>
        <begin position="36"/>
        <end position="49"/>
    </location>
</feature>
<evidence type="ECO:0000256" key="1">
    <source>
        <dbReference type="SAM" id="MobiDB-lite"/>
    </source>
</evidence>
<dbReference type="OrthoDB" id="5863167at2759"/>
<accession>A0A1S0ULD5</accession>
<evidence type="ECO:0000256" key="2">
    <source>
        <dbReference type="SAM" id="Phobius"/>
    </source>
</evidence>
<proteinExistence type="predicted"/>
<dbReference type="InParanoid" id="A0A1S0ULD5"/>
<dbReference type="GeneID" id="31251413"/>
<dbReference type="EMBL" id="JH712072">
    <property type="protein sequence ID" value="EJD76520.1"/>
    <property type="molecule type" value="Genomic_DNA"/>
</dbReference>
<dbReference type="KEGG" id="loa:LOAG_16537"/>
<dbReference type="AlphaFoldDB" id="A0A1S0ULD5"/>
<keyword evidence="2" id="KW-1133">Transmembrane helix</keyword>
<sequence>MGNSFSAFGFNQPFLIALSAIIIMLLMTAVLVGSDEPQKSNDTHRRDDTNATFQDVT</sequence>
<evidence type="ECO:0000313" key="3">
    <source>
        <dbReference type="EMBL" id="EJD76520.1"/>
    </source>
</evidence>
<dbReference type="OMA" id="RNDTIPC"/>
<dbReference type="CTD" id="31251413"/>
<reference evidence="3" key="1">
    <citation type="submission" date="2012-04" db="EMBL/GenBank/DDBJ databases">
        <title>The Genome Sequence of Loa loa.</title>
        <authorList>
            <consortium name="The Broad Institute Genome Sequencing Platform"/>
            <consortium name="Broad Institute Genome Sequencing Center for Infectious Disease"/>
            <person name="Nutman T.B."/>
            <person name="Fink D.L."/>
            <person name="Russ C."/>
            <person name="Young S."/>
            <person name="Zeng Q."/>
            <person name="Gargeya S."/>
            <person name="Alvarado L."/>
            <person name="Berlin A."/>
            <person name="Chapman S.B."/>
            <person name="Chen Z."/>
            <person name="Freedman E."/>
            <person name="Gellesch M."/>
            <person name="Goldberg J."/>
            <person name="Griggs A."/>
            <person name="Gujja S."/>
            <person name="Heilman E.R."/>
            <person name="Heiman D."/>
            <person name="Howarth C."/>
            <person name="Mehta T."/>
            <person name="Neiman D."/>
            <person name="Pearson M."/>
            <person name="Roberts A."/>
            <person name="Saif S."/>
            <person name="Shea T."/>
            <person name="Shenoy N."/>
            <person name="Sisk P."/>
            <person name="Stolte C."/>
            <person name="Sykes S."/>
            <person name="White J."/>
            <person name="Yandava C."/>
            <person name="Haas B."/>
            <person name="Henn M.R."/>
            <person name="Nusbaum C."/>
            <person name="Birren B."/>
        </authorList>
    </citation>
    <scope>NUCLEOTIDE SEQUENCE [LARGE SCALE GENOMIC DNA]</scope>
</reference>
<feature type="transmembrane region" description="Helical" evidence="2">
    <location>
        <begin position="12"/>
        <end position="32"/>
    </location>
</feature>
<organism evidence="3">
    <name type="scientific">Loa loa</name>
    <name type="common">Eye worm</name>
    <name type="synonym">Filaria loa</name>
    <dbReference type="NCBI Taxonomy" id="7209"/>
    <lineage>
        <taxon>Eukaryota</taxon>
        <taxon>Metazoa</taxon>
        <taxon>Ecdysozoa</taxon>
        <taxon>Nematoda</taxon>
        <taxon>Chromadorea</taxon>
        <taxon>Rhabditida</taxon>
        <taxon>Spirurina</taxon>
        <taxon>Spiruromorpha</taxon>
        <taxon>Filarioidea</taxon>
        <taxon>Onchocercidae</taxon>
        <taxon>Loa</taxon>
    </lineage>
</organism>